<feature type="domain" description="DNA mimic protein DMP19 C-terminal" evidence="1">
    <location>
        <begin position="50"/>
        <end position="178"/>
    </location>
</feature>
<dbReference type="EMBL" id="BTCL01000019">
    <property type="protein sequence ID" value="GMK47366.1"/>
    <property type="molecule type" value="Genomic_DNA"/>
</dbReference>
<accession>A0ABQ6NQJ9</accession>
<protein>
    <recommendedName>
        <fullName evidence="1">DNA mimic protein DMP19 C-terminal domain-containing protein</fullName>
    </recommendedName>
</protein>
<name>A0ABQ6NQJ9_9BACL</name>
<reference evidence="2 3" key="1">
    <citation type="submission" date="2023-05" db="EMBL/GenBank/DDBJ databases">
        <title>Draft genome of Paenibacillus sp. CCS26.</title>
        <authorList>
            <person name="Akita H."/>
            <person name="Shinto Y."/>
            <person name="Kimura Z."/>
        </authorList>
    </citation>
    <scope>NUCLEOTIDE SEQUENCE [LARGE SCALE GENOMIC DNA]</scope>
    <source>
        <strain evidence="2 3">CCS26</strain>
    </source>
</reference>
<dbReference type="Gene3D" id="1.20.1420.60">
    <property type="match status" value="1"/>
</dbReference>
<dbReference type="Proteomes" id="UP001285921">
    <property type="component" value="Unassembled WGS sequence"/>
</dbReference>
<proteinExistence type="predicted"/>
<evidence type="ECO:0000313" key="2">
    <source>
        <dbReference type="EMBL" id="GMK47366.1"/>
    </source>
</evidence>
<dbReference type="RefSeq" id="WP_317981344.1">
    <property type="nucleotide sequence ID" value="NZ_BTCL01000019.1"/>
</dbReference>
<evidence type="ECO:0000313" key="3">
    <source>
        <dbReference type="Proteomes" id="UP001285921"/>
    </source>
</evidence>
<keyword evidence="3" id="KW-1185">Reference proteome</keyword>
<dbReference type="InterPro" id="IPR025402">
    <property type="entry name" value="DMP19_C"/>
</dbReference>
<sequence length="190" mass="22031">MSNLHAMVQQLIPEKEHLHATSASELIEQVCSNRYKQESYYTNDKEVFKKLPEVLQDIILLIDLDTELNMNGLLGFAENSSGRYLDETIKVLERIGAVNDANALQELKDILKEYGASTHILNDDIQLVQQYEVQIFAQTHPIFDEEFYDRIQKAEEKLYVYVNQGNVFDHLTAYIEANKKELMDNIVIYL</sequence>
<organism evidence="2 3">
    <name type="scientific">Paenibacillus glycanilyticus</name>
    <dbReference type="NCBI Taxonomy" id="126569"/>
    <lineage>
        <taxon>Bacteria</taxon>
        <taxon>Bacillati</taxon>
        <taxon>Bacillota</taxon>
        <taxon>Bacilli</taxon>
        <taxon>Bacillales</taxon>
        <taxon>Paenibacillaceae</taxon>
        <taxon>Paenibacillus</taxon>
    </lineage>
</organism>
<dbReference type="Pfam" id="PF14300">
    <property type="entry name" value="DMP19"/>
    <property type="match status" value="1"/>
</dbReference>
<gene>
    <name evidence="2" type="ORF">PghCCS26_44960</name>
</gene>
<comment type="caution">
    <text evidence="2">The sequence shown here is derived from an EMBL/GenBank/DDBJ whole genome shotgun (WGS) entry which is preliminary data.</text>
</comment>
<evidence type="ECO:0000259" key="1">
    <source>
        <dbReference type="Pfam" id="PF14300"/>
    </source>
</evidence>